<evidence type="ECO:0000313" key="3">
    <source>
        <dbReference type="Proteomes" id="UP001519325"/>
    </source>
</evidence>
<name>A0ABS4QFW5_9NOCA</name>
<feature type="compositionally biased region" description="Polar residues" evidence="1">
    <location>
        <begin position="104"/>
        <end position="115"/>
    </location>
</feature>
<gene>
    <name evidence="2" type="ORF">BJ987_003492</name>
</gene>
<feature type="compositionally biased region" description="Basic and acidic residues" evidence="1">
    <location>
        <begin position="162"/>
        <end position="173"/>
    </location>
</feature>
<feature type="compositionally biased region" description="Polar residues" evidence="1">
    <location>
        <begin position="151"/>
        <end position="161"/>
    </location>
</feature>
<dbReference type="EMBL" id="JAGGMR010000001">
    <property type="protein sequence ID" value="MBP2190591.1"/>
    <property type="molecule type" value="Genomic_DNA"/>
</dbReference>
<keyword evidence="3" id="KW-1185">Reference proteome</keyword>
<accession>A0ABS4QFW5</accession>
<sequence>MLTGDSVPTLATNQQVVNLPHPPPGKVAGVCCGVCALVAGAWLSHHDALDPCMRPLTFRIHPAITAGCSDQSGPRLVQLPGDDTACAVLTSIRLLFAGPDHHQSVSTRQRPTNSAEIPASRCGIGARESTGSGVDDRNRTEHRNARPDLTSRGTIQRTTSARPHDGRAREHRSQRPQILHMQDASAEPTWTTRGSLKVRRGRRE</sequence>
<evidence type="ECO:0000256" key="1">
    <source>
        <dbReference type="SAM" id="MobiDB-lite"/>
    </source>
</evidence>
<feature type="region of interest" description="Disordered" evidence="1">
    <location>
        <begin position="102"/>
        <end position="204"/>
    </location>
</feature>
<evidence type="ECO:0000313" key="2">
    <source>
        <dbReference type="EMBL" id="MBP2190591.1"/>
    </source>
</evidence>
<comment type="caution">
    <text evidence="2">The sequence shown here is derived from an EMBL/GenBank/DDBJ whole genome shotgun (WGS) entry which is preliminary data.</text>
</comment>
<protein>
    <submittedName>
        <fullName evidence="2">Uncharacterized protein</fullName>
    </submittedName>
</protein>
<dbReference type="Proteomes" id="UP001519325">
    <property type="component" value="Unassembled WGS sequence"/>
</dbReference>
<feature type="compositionally biased region" description="Basic and acidic residues" evidence="1">
    <location>
        <begin position="134"/>
        <end position="146"/>
    </location>
</feature>
<reference evidence="2 3" key="1">
    <citation type="submission" date="2021-03" db="EMBL/GenBank/DDBJ databases">
        <title>Sequencing the genomes of 1000 actinobacteria strains.</title>
        <authorList>
            <person name="Klenk H.-P."/>
        </authorList>
    </citation>
    <scope>NUCLEOTIDE SEQUENCE [LARGE SCALE GENOMIC DNA]</scope>
    <source>
        <strain evidence="2 3">DSM 45516</strain>
    </source>
</reference>
<proteinExistence type="predicted"/>
<organism evidence="2 3">
    <name type="scientific">Nocardia goodfellowii</name>
    <dbReference type="NCBI Taxonomy" id="882446"/>
    <lineage>
        <taxon>Bacteria</taxon>
        <taxon>Bacillati</taxon>
        <taxon>Actinomycetota</taxon>
        <taxon>Actinomycetes</taxon>
        <taxon>Mycobacteriales</taxon>
        <taxon>Nocardiaceae</taxon>
        <taxon>Nocardia</taxon>
    </lineage>
</organism>